<sequence length="99" mass="11517">MINEVEFKIYSEKHKVNKKVISDIISRLKKIEKSLENCDLNDEFQKNCCKSLLNLFAKNGNNNEIKKVLIGSLPIGKYSMSTYRHAIKKYVSFMKINKS</sequence>
<dbReference type="EMBL" id="REFI01000007">
    <property type="protein sequence ID" value="RMA78508.1"/>
    <property type="molecule type" value="Genomic_DNA"/>
</dbReference>
<reference evidence="1 2" key="1">
    <citation type="submission" date="2018-10" db="EMBL/GenBank/DDBJ databases">
        <title>Genomic Encyclopedia of Archaeal and Bacterial Type Strains, Phase II (KMG-II): from individual species to whole genera.</title>
        <authorList>
            <person name="Goeker M."/>
        </authorList>
    </citation>
    <scope>NUCLEOTIDE SEQUENCE [LARGE SCALE GENOMIC DNA]</scope>
    <source>
        <strain evidence="1 2">ATCC 29870</strain>
    </source>
</reference>
<accession>A0A3M0A6S3</accession>
<keyword evidence="2" id="KW-1185">Reference proteome</keyword>
<dbReference type="AlphaFoldDB" id="A0A3M0A6S3"/>
<dbReference type="RefSeq" id="WP_211320125.1">
    <property type="nucleotide sequence ID" value="NZ_CP137846.1"/>
</dbReference>
<name>A0A3M0A6S3_9BACT</name>
<comment type="caution">
    <text evidence="1">The sequence shown here is derived from an EMBL/GenBank/DDBJ whole genome shotgun (WGS) entry which is preliminary data.</text>
</comment>
<dbReference type="Proteomes" id="UP000267246">
    <property type="component" value="Unassembled WGS sequence"/>
</dbReference>
<organism evidence="1 2">
    <name type="scientific">Metamycoplasma subdolum</name>
    <dbReference type="NCBI Taxonomy" id="92407"/>
    <lineage>
        <taxon>Bacteria</taxon>
        <taxon>Bacillati</taxon>
        <taxon>Mycoplasmatota</taxon>
        <taxon>Mycoplasmoidales</taxon>
        <taxon>Metamycoplasmataceae</taxon>
        <taxon>Metamycoplasma</taxon>
    </lineage>
</organism>
<proteinExistence type="predicted"/>
<evidence type="ECO:0000313" key="1">
    <source>
        <dbReference type="EMBL" id="RMA78508.1"/>
    </source>
</evidence>
<evidence type="ECO:0000313" key="2">
    <source>
        <dbReference type="Proteomes" id="UP000267246"/>
    </source>
</evidence>
<protein>
    <submittedName>
        <fullName evidence="1">Uncharacterized protein</fullName>
    </submittedName>
</protein>
<gene>
    <name evidence="1" type="ORF">JN00_0338</name>
</gene>